<organism evidence="2 3">
    <name type="scientific">Glomerella acutata</name>
    <name type="common">Colletotrichum acutatum</name>
    <dbReference type="NCBI Taxonomy" id="27357"/>
    <lineage>
        <taxon>Eukaryota</taxon>
        <taxon>Fungi</taxon>
        <taxon>Dikarya</taxon>
        <taxon>Ascomycota</taxon>
        <taxon>Pezizomycotina</taxon>
        <taxon>Sordariomycetes</taxon>
        <taxon>Hypocreomycetidae</taxon>
        <taxon>Glomerellales</taxon>
        <taxon>Glomerellaceae</taxon>
        <taxon>Colletotrichum</taxon>
        <taxon>Colletotrichum acutatum species complex</taxon>
    </lineage>
</organism>
<evidence type="ECO:0000313" key="3">
    <source>
        <dbReference type="Proteomes" id="UP001244207"/>
    </source>
</evidence>
<accession>A0AAD8UIX3</accession>
<dbReference type="AlphaFoldDB" id="A0AAD8UIX3"/>
<proteinExistence type="predicted"/>
<name>A0AAD8UIX3_GLOAC</name>
<keyword evidence="3" id="KW-1185">Reference proteome</keyword>
<feature type="chain" id="PRO_5042137718" evidence="1">
    <location>
        <begin position="19"/>
        <end position="74"/>
    </location>
</feature>
<dbReference type="RefSeq" id="XP_060364153.1">
    <property type="nucleotide sequence ID" value="XM_060508430.1"/>
</dbReference>
<comment type="caution">
    <text evidence="2">The sequence shown here is derived from an EMBL/GenBank/DDBJ whole genome shotgun (WGS) entry which is preliminary data.</text>
</comment>
<protein>
    <submittedName>
        <fullName evidence="2">Uncharacterized protein</fullName>
    </submittedName>
</protein>
<evidence type="ECO:0000313" key="2">
    <source>
        <dbReference type="EMBL" id="KAK1724098.1"/>
    </source>
</evidence>
<evidence type="ECO:0000256" key="1">
    <source>
        <dbReference type="SAM" id="SignalP"/>
    </source>
</evidence>
<dbReference type="EMBL" id="JAHMHS010000056">
    <property type="protein sequence ID" value="KAK1724098.1"/>
    <property type="molecule type" value="Genomic_DNA"/>
</dbReference>
<dbReference type="GeneID" id="85392329"/>
<feature type="signal peptide" evidence="1">
    <location>
        <begin position="1"/>
        <end position="18"/>
    </location>
</feature>
<gene>
    <name evidence="2" type="ORF">BDZ83DRAFT_624170</name>
</gene>
<sequence length="74" mass="8443">MLFVGFLSLKTLFHIGRSIGLCVSHISLSFKLDQLPMLHHQLLQVSPISGYIHTYNRRLFGEDYHAISKRICGS</sequence>
<reference evidence="2" key="1">
    <citation type="submission" date="2021-12" db="EMBL/GenBank/DDBJ databases">
        <title>Comparative genomics, transcriptomics and evolutionary studies reveal genomic signatures of adaptation to plant cell wall in hemibiotrophic fungi.</title>
        <authorList>
            <consortium name="DOE Joint Genome Institute"/>
            <person name="Baroncelli R."/>
            <person name="Diaz J.F."/>
            <person name="Benocci T."/>
            <person name="Peng M."/>
            <person name="Battaglia E."/>
            <person name="Haridas S."/>
            <person name="Andreopoulos W."/>
            <person name="Labutti K."/>
            <person name="Pangilinan J."/>
            <person name="Floch G.L."/>
            <person name="Makela M.R."/>
            <person name="Henrissat B."/>
            <person name="Grigoriev I.V."/>
            <person name="Crouch J.A."/>
            <person name="De Vries R.P."/>
            <person name="Sukno S.A."/>
            <person name="Thon M.R."/>
        </authorList>
    </citation>
    <scope>NUCLEOTIDE SEQUENCE</scope>
    <source>
        <strain evidence="2">CBS 112980</strain>
    </source>
</reference>
<dbReference type="Proteomes" id="UP001244207">
    <property type="component" value="Unassembled WGS sequence"/>
</dbReference>
<keyword evidence="1" id="KW-0732">Signal</keyword>